<dbReference type="InterPro" id="IPR036568">
    <property type="entry name" value="GGCT-like_sf"/>
</dbReference>
<gene>
    <name evidence="3" type="ORF">H2200_012844</name>
</gene>
<comment type="caution">
    <text evidence="3">The sequence shown here is derived from an EMBL/GenBank/DDBJ whole genome shotgun (WGS) entry which is preliminary data.</text>
</comment>
<dbReference type="InterPro" id="IPR013024">
    <property type="entry name" value="GGCT-like"/>
</dbReference>
<evidence type="ECO:0000313" key="4">
    <source>
        <dbReference type="Proteomes" id="UP001172673"/>
    </source>
</evidence>
<name>A0AA38WWW6_9EURO</name>
<evidence type="ECO:0000313" key="3">
    <source>
        <dbReference type="EMBL" id="KAJ9602651.1"/>
    </source>
</evidence>
<sequence>MSDELDPSSFTCLYFGFASNLSPRTLQSRCPGSLYVGLCRLKGYKFIISKIGFGNIVPAESEEDVVYGSLFFLTAQHEKSMDQAEMHKVDGGEKTWHVKRTLKVTRLEANSDGILSELGEVEATTYIDVDRTTPGTVSKENLTFLRRAIDDGLQSGVPKEYFEKYWKRFLPEDESVGKQEMMTMVRTSAMDKEDSGRYVPKDVLRLAEKGKQ</sequence>
<dbReference type="EC" id="4.3.2.9" evidence="1"/>
<dbReference type="PANTHER" id="PTHR12935:SF0">
    <property type="entry name" value="GAMMA-GLUTAMYLCYCLOTRANSFERASE"/>
    <property type="match status" value="1"/>
</dbReference>
<dbReference type="EMBL" id="JAPDRK010000025">
    <property type="protein sequence ID" value="KAJ9602651.1"/>
    <property type="molecule type" value="Genomic_DNA"/>
</dbReference>
<reference evidence="3" key="1">
    <citation type="submission" date="2022-10" db="EMBL/GenBank/DDBJ databases">
        <title>Culturing micro-colonial fungi from biological soil crusts in the Mojave desert and describing Neophaeococcomyces mojavensis, and introducing the new genera and species Taxawa tesnikishii.</title>
        <authorList>
            <person name="Kurbessoian T."/>
            <person name="Stajich J.E."/>
        </authorList>
    </citation>
    <scope>NUCLEOTIDE SEQUENCE</scope>
    <source>
        <strain evidence="3">TK_41</strain>
    </source>
</reference>
<dbReference type="PANTHER" id="PTHR12935">
    <property type="entry name" value="GAMMA-GLUTAMYLCYCLOTRANSFERASE"/>
    <property type="match status" value="1"/>
</dbReference>
<dbReference type="CDD" id="cd06661">
    <property type="entry name" value="GGCT_like"/>
    <property type="match status" value="1"/>
</dbReference>
<dbReference type="Proteomes" id="UP001172673">
    <property type="component" value="Unassembled WGS sequence"/>
</dbReference>
<dbReference type="AlphaFoldDB" id="A0AA38WWW6"/>
<organism evidence="3 4">
    <name type="scientific">Cladophialophora chaetospira</name>
    <dbReference type="NCBI Taxonomy" id="386627"/>
    <lineage>
        <taxon>Eukaryota</taxon>
        <taxon>Fungi</taxon>
        <taxon>Dikarya</taxon>
        <taxon>Ascomycota</taxon>
        <taxon>Pezizomycotina</taxon>
        <taxon>Eurotiomycetes</taxon>
        <taxon>Chaetothyriomycetidae</taxon>
        <taxon>Chaetothyriales</taxon>
        <taxon>Herpotrichiellaceae</taxon>
        <taxon>Cladophialophora</taxon>
    </lineage>
</organism>
<dbReference type="SUPFAM" id="SSF110857">
    <property type="entry name" value="Gamma-glutamyl cyclotransferase-like"/>
    <property type="match status" value="1"/>
</dbReference>
<evidence type="ECO:0000256" key="1">
    <source>
        <dbReference type="ARBA" id="ARBA00012346"/>
    </source>
</evidence>
<evidence type="ECO:0000256" key="2">
    <source>
        <dbReference type="ARBA" id="ARBA00023239"/>
    </source>
</evidence>
<protein>
    <recommendedName>
        <fullName evidence="1">gamma-glutamylcyclotransferase</fullName>
        <ecNumber evidence="1">4.3.2.9</ecNumber>
    </recommendedName>
</protein>
<dbReference type="Gene3D" id="3.10.490.10">
    <property type="entry name" value="Gamma-glutamyl cyclotransferase-like"/>
    <property type="match status" value="1"/>
</dbReference>
<dbReference type="GO" id="GO:0003839">
    <property type="term" value="F:gamma-glutamylcyclotransferase activity"/>
    <property type="evidence" value="ECO:0007669"/>
    <property type="project" value="UniProtKB-EC"/>
</dbReference>
<accession>A0AA38WWW6</accession>
<keyword evidence="2" id="KW-0456">Lyase</keyword>
<proteinExistence type="predicted"/>
<dbReference type="InterPro" id="IPR017939">
    <property type="entry name" value="G-Glutamylcylcotransferase"/>
</dbReference>
<keyword evidence="4" id="KW-1185">Reference proteome</keyword>